<dbReference type="Proteomes" id="UP000249203">
    <property type="component" value="Unassembled WGS sequence"/>
</dbReference>
<proteinExistence type="inferred from homology"/>
<sequence length="179" mass="19758">MKRIDIDDDIYTYIAANTEHIGESASQILRRLLNLNIDSVPVDAPAQMPAVSDTVAKAAPGKPQAGAQKVVFDVLTPADLAGEKSVVGRFLHILSMLYRCHSDTFDAVLDIKGRDRVYFATTEEALVQAGNSTNPKQIPQSPYWVITNNNTTKKKSMLTQAAHALGYNQQDVERIRDFL</sequence>
<dbReference type="HAMAP" id="MF_00908">
    <property type="entry name" value="SeqA"/>
    <property type="match status" value="1"/>
</dbReference>
<evidence type="ECO:0000259" key="6">
    <source>
        <dbReference type="Pfam" id="PF03925"/>
    </source>
</evidence>
<feature type="domain" description="Replication modulator SeqA C-terminal DNA-binding" evidence="6">
    <location>
        <begin position="71"/>
        <end position="177"/>
    </location>
</feature>
<evidence type="ECO:0000313" key="10">
    <source>
        <dbReference type="Proteomes" id="UP000249203"/>
    </source>
</evidence>
<evidence type="ECO:0000256" key="1">
    <source>
        <dbReference type="ARBA" id="ARBA00022490"/>
    </source>
</evidence>
<evidence type="ECO:0000313" key="11">
    <source>
        <dbReference type="Proteomes" id="UP000287865"/>
    </source>
</evidence>
<gene>
    <name evidence="4" type="primary">seqA</name>
    <name evidence="8" type="ORF">B0I24_10848</name>
    <name evidence="9" type="ORF">CWE07_09720</name>
</gene>
<evidence type="ECO:0000256" key="2">
    <source>
        <dbReference type="ARBA" id="ARBA00022880"/>
    </source>
</evidence>
<dbReference type="InterPro" id="IPR026577">
    <property type="entry name" value="SeqA_DNA-bd_C"/>
</dbReference>
<dbReference type="NCBIfam" id="NF008389">
    <property type="entry name" value="PRK11187.1"/>
    <property type="match status" value="1"/>
</dbReference>
<keyword evidence="11" id="KW-1185">Reference proteome</keyword>
<dbReference type="Gene3D" id="1.20.1380.10">
    <property type="entry name" value="Replication modulator SeqA, C-terminal DNA-binding domain"/>
    <property type="match status" value="1"/>
</dbReference>
<dbReference type="GO" id="GO:0032297">
    <property type="term" value="P:negative regulation of DNA-templated DNA replication initiation"/>
    <property type="evidence" value="ECO:0007669"/>
    <property type="project" value="UniProtKB-UniRule"/>
</dbReference>
<feature type="domain" description="Negative modulator of initiation of replication SeqA N-terminal" evidence="7">
    <location>
        <begin position="1"/>
        <end position="35"/>
    </location>
</feature>
<comment type="similarity">
    <text evidence="4 5">Belongs to the SeqA family.</text>
</comment>
<dbReference type="Pfam" id="PF17206">
    <property type="entry name" value="SeqA_N"/>
    <property type="match status" value="1"/>
</dbReference>
<dbReference type="GO" id="GO:0005737">
    <property type="term" value="C:cytoplasm"/>
    <property type="evidence" value="ECO:0007669"/>
    <property type="project" value="UniProtKB-SubCell"/>
</dbReference>
<accession>A0A327WXS2</accession>
<keyword evidence="1 4" id="KW-0963">Cytoplasm</keyword>
<dbReference type="Gene3D" id="1.10.1220.10">
    <property type="entry name" value="Met repressor-like"/>
    <property type="match status" value="1"/>
</dbReference>
<comment type="function">
    <text evidence="4 5">Negative regulator of replication initiation, which contributes to regulation of DNA replication and ensures that replication initiation occurs exactly once per chromosome per cell cycle. Binds to pairs of hemimethylated GATC sequences in the oriC region, thus preventing assembly of replication proteins and re-initiation at newly replicated origins. Repression is relieved when the region becomes fully methylated.</text>
</comment>
<dbReference type="InterPro" id="IPR010985">
    <property type="entry name" value="Ribbon_hlx_hlx"/>
</dbReference>
<reference evidence="9 11" key="1">
    <citation type="journal article" date="2018" name="Front. Microbiol.">
        <title>Genome-Based Analysis Reveals the Taxonomy and Diversity of the Family Idiomarinaceae.</title>
        <authorList>
            <person name="Liu Y."/>
            <person name="Lai Q."/>
            <person name="Shao Z."/>
        </authorList>
    </citation>
    <scope>NUCLEOTIDE SEQUENCE [LARGE SCALE GENOMIC DNA]</scope>
    <source>
        <strain evidence="9 11">CF12-14</strain>
    </source>
</reference>
<comment type="subunit">
    <text evidence="4">Homodimer. Polymerizes to form helical filaments.</text>
</comment>
<evidence type="ECO:0000256" key="3">
    <source>
        <dbReference type="ARBA" id="ARBA00023125"/>
    </source>
</evidence>
<name>A0A327WXS2_9GAMM</name>
<dbReference type="OrthoDB" id="5591069at2"/>
<evidence type="ECO:0000259" key="7">
    <source>
        <dbReference type="Pfam" id="PF17206"/>
    </source>
</evidence>
<dbReference type="Proteomes" id="UP000287865">
    <property type="component" value="Unassembled WGS sequence"/>
</dbReference>
<dbReference type="GO" id="GO:0006355">
    <property type="term" value="P:regulation of DNA-templated transcription"/>
    <property type="evidence" value="ECO:0007669"/>
    <property type="project" value="InterPro"/>
</dbReference>
<evidence type="ECO:0000256" key="5">
    <source>
        <dbReference type="PIRNR" id="PIRNR019401"/>
    </source>
</evidence>
<dbReference type="InterPro" id="IPR005621">
    <property type="entry name" value="SeqA"/>
</dbReference>
<evidence type="ECO:0000313" key="8">
    <source>
        <dbReference type="EMBL" id="RAJ96469.1"/>
    </source>
</evidence>
<dbReference type="EMBL" id="QLMD01000008">
    <property type="protein sequence ID" value="RAJ96469.1"/>
    <property type="molecule type" value="Genomic_DNA"/>
</dbReference>
<dbReference type="Pfam" id="PF03925">
    <property type="entry name" value="SeqA"/>
    <property type="match status" value="1"/>
</dbReference>
<dbReference type="RefSeq" id="WP_111569643.1">
    <property type="nucleotide sequence ID" value="NZ_PIPK01000008.1"/>
</dbReference>
<dbReference type="InterPro" id="IPR033761">
    <property type="entry name" value="SeqA_N"/>
</dbReference>
<evidence type="ECO:0000313" key="9">
    <source>
        <dbReference type="EMBL" id="RUO23778.1"/>
    </source>
</evidence>
<keyword evidence="3 4" id="KW-0238">DNA-binding</keyword>
<dbReference type="InterPro" id="IPR036835">
    <property type="entry name" value="SeqA_DNA-bd_C_sf"/>
</dbReference>
<evidence type="ECO:0000256" key="4">
    <source>
        <dbReference type="HAMAP-Rule" id="MF_00908"/>
    </source>
</evidence>
<dbReference type="InterPro" id="IPR013321">
    <property type="entry name" value="Arc_rbn_hlx_hlx"/>
</dbReference>
<dbReference type="AlphaFoldDB" id="A0A327WXS2"/>
<dbReference type="PIRSF" id="PIRSF019401">
    <property type="entry name" value="SeqA"/>
    <property type="match status" value="1"/>
</dbReference>
<dbReference type="SUPFAM" id="SSF47598">
    <property type="entry name" value="Ribbon-helix-helix"/>
    <property type="match status" value="1"/>
</dbReference>
<dbReference type="SUPFAM" id="SSF82808">
    <property type="entry name" value="Replication modulator SeqA, C-terminal DNA-binding domain"/>
    <property type="match status" value="1"/>
</dbReference>
<comment type="caution">
    <text evidence="8">The sequence shown here is derived from an EMBL/GenBank/DDBJ whole genome shotgun (WGS) entry which is preliminary data.</text>
</comment>
<dbReference type="EMBL" id="PIPK01000008">
    <property type="protein sequence ID" value="RUO23778.1"/>
    <property type="molecule type" value="Genomic_DNA"/>
</dbReference>
<dbReference type="GO" id="GO:0003677">
    <property type="term" value="F:DNA binding"/>
    <property type="evidence" value="ECO:0007669"/>
    <property type="project" value="UniProtKB-UniRule"/>
</dbReference>
<organism evidence="8 10">
    <name type="scientific">Aliidiomarina maris</name>
    <dbReference type="NCBI Taxonomy" id="531312"/>
    <lineage>
        <taxon>Bacteria</taxon>
        <taxon>Pseudomonadati</taxon>
        <taxon>Pseudomonadota</taxon>
        <taxon>Gammaproteobacteria</taxon>
        <taxon>Alteromonadales</taxon>
        <taxon>Idiomarinaceae</taxon>
        <taxon>Aliidiomarina</taxon>
    </lineage>
</organism>
<reference evidence="8 10" key="2">
    <citation type="submission" date="2018-06" db="EMBL/GenBank/DDBJ databases">
        <title>Genomic Encyclopedia of Type Strains, Phase III (KMG-III): the genomes of soil and plant-associated and newly described type strains.</title>
        <authorList>
            <person name="Whitman W."/>
        </authorList>
    </citation>
    <scope>NUCLEOTIDE SEQUENCE [LARGE SCALE GENOMIC DNA]</scope>
    <source>
        <strain evidence="8 10">CGMCC 1.15366</strain>
    </source>
</reference>
<protein>
    <recommendedName>
        <fullName evidence="4 5">Negative modulator of initiation of replication</fullName>
    </recommendedName>
</protein>
<keyword evidence="2 4" id="KW-0236">DNA replication inhibitor</keyword>
<comment type="caution">
    <text evidence="4">Lacks conserved residue(s) required for the propagation of feature annotation.</text>
</comment>
<comment type="subcellular location">
    <subcellularLocation>
        <location evidence="4 5">Cytoplasm</location>
    </subcellularLocation>
</comment>